<comment type="caution">
    <text evidence="1">The sequence shown here is derived from an EMBL/GenBank/DDBJ whole genome shotgun (WGS) entry which is preliminary data.</text>
</comment>
<dbReference type="AlphaFoldDB" id="A0A2R6AMI7"/>
<name>A0A2R6AMI7_9ARCH</name>
<reference evidence="1 2" key="1">
    <citation type="submission" date="2017-04" db="EMBL/GenBank/DDBJ databases">
        <title>Novel microbial lineages endemic to geothermal iron-oxide mats fill important gaps in the evolutionary history of Archaea.</title>
        <authorList>
            <person name="Jay Z.J."/>
            <person name="Beam J.P."/>
            <person name="Dlakic M."/>
            <person name="Rusch D.B."/>
            <person name="Kozubal M.A."/>
            <person name="Inskeep W.P."/>
        </authorList>
    </citation>
    <scope>NUCLEOTIDE SEQUENCE [LARGE SCALE GENOMIC DNA]</scope>
    <source>
        <strain evidence="1">OSP_D</strain>
    </source>
</reference>
<proteinExistence type="predicted"/>
<evidence type="ECO:0000313" key="1">
    <source>
        <dbReference type="EMBL" id="PSN87563.1"/>
    </source>
</evidence>
<dbReference type="EMBL" id="NEXE01000156">
    <property type="protein sequence ID" value="PSN87563.1"/>
    <property type="molecule type" value="Genomic_DNA"/>
</dbReference>
<sequence length="282" mass="33576">MGANVFFWWYVWCTFLEEFRRKIYDKKKDKEFYYKYTSGCRFNNTLRDIQHRVSFHSVSVSFDDPHQKDELRADVATFYRVNGVHEQGWLNFLTDTLVHYCDPKVEPWRGALVWSNPAERVKRDDEGALYYHNIRVFPSYHEHSEAITGDVHKASIFDNLRGDAAWGLLLGNMLCTMNEIFLSYHNRIEKHITEREETKVMLELLRNASQDFQYFFDADVVLNPYLRNAYETAKEAFLVNEYWRRLKDRINLFSGYEIAERQRTLNEIVPFGSIVLIAITFA</sequence>
<organism evidence="1 2">
    <name type="scientific">Candidatus Marsarchaeota G2 archaeon OSP_D</name>
    <dbReference type="NCBI Taxonomy" id="1978157"/>
    <lineage>
        <taxon>Archaea</taxon>
        <taxon>Candidatus Marsarchaeota</taxon>
        <taxon>Candidatus Marsarchaeota group 2</taxon>
    </lineage>
</organism>
<gene>
    <name evidence="1" type="ORF">B9Q03_10385</name>
</gene>
<evidence type="ECO:0000313" key="2">
    <source>
        <dbReference type="Proteomes" id="UP000240322"/>
    </source>
</evidence>
<accession>A0A2R6AMI7</accession>
<protein>
    <submittedName>
        <fullName evidence="1">Uncharacterized protein</fullName>
    </submittedName>
</protein>
<dbReference type="Proteomes" id="UP000240322">
    <property type="component" value="Unassembled WGS sequence"/>
</dbReference>